<keyword evidence="3" id="KW-1185">Reference proteome</keyword>
<dbReference type="SMART" id="SM01007">
    <property type="entry name" value="Aldolase_II"/>
    <property type="match status" value="1"/>
</dbReference>
<dbReference type="Proteomes" id="UP000730481">
    <property type="component" value="Unassembled WGS sequence"/>
</dbReference>
<dbReference type="InterPro" id="IPR051017">
    <property type="entry name" value="Aldolase-II_Adducin_sf"/>
</dbReference>
<reference evidence="2" key="2">
    <citation type="submission" date="2020-02" db="EMBL/GenBank/DDBJ databases">
        <title>Identification and distribution of gene clusters putatively required for synthesis of sphingolipid metabolism inhibitors in phylogenetically diverse species of the filamentous fungus Fusarium.</title>
        <authorList>
            <person name="Kim H.-S."/>
            <person name="Busman M."/>
            <person name="Brown D.W."/>
            <person name="Divon H."/>
            <person name="Uhlig S."/>
            <person name="Proctor R.H."/>
        </authorList>
    </citation>
    <scope>NUCLEOTIDE SEQUENCE</scope>
    <source>
        <strain evidence="2">NRRL 25174</strain>
    </source>
</reference>
<dbReference type="Gene3D" id="3.40.225.10">
    <property type="entry name" value="Class II aldolase/adducin N-terminal domain"/>
    <property type="match status" value="1"/>
</dbReference>
<protein>
    <submittedName>
        <fullName evidence="2">Class II aldolase adducin domain protein</fullName>
    </submittedName>
</protein>
<sequence>MPPKHRRGDPDLAFQPDDQIYPPKFEDKHEERAYLKHRLTLAFRIFANYGFSEGLAGHITVRDPVEPETFWVNPFAAFAIHSEIHKARPDVICAAHSHSTYGRAFCATGRTLDMLTQDFCTFYQDHVLYTNFGGLVFSADEGKAIAEALGNKKAALLGNHGLLTVAPSIEAAVAWFVLLDRLCEIQLIADASAAGSGKPLVHIGHEEAESSHYAIGRPEGGYFTGLTLFQVVEREFGESTFLGRGVEPLVAKDDA</sequence>
<evidence type="ECO:0000313" key="2">
    <source>
        <dbReference type="EMBL" id="KAF4333872.1"/>
    </source>
</evidence>
<reference evidence="2" key="1">
    <citation type="journal article" date="2017" name="Mycologia">
        <title>Fusarium algeriense, sp. nov., a novel toxigenic crown rot pathogen of durum wheat from Algeria is nested in the Fusarium burgessii species complex.</title>
        <authorList>
            <person name="Laraba I."/>
            <person name="Keddad A."/>
            <person name="Boureghda H."/>
            <person name="Abdallah N."/>
            <person name="Vaughan M.M."/>
            <person name="Proctor R.H."/>
            <person name="Busman M."/>
            <person name="O'Donnell K."/>
        </authorList>
    </citation>
    <scope>NUCLEOTIDE SEQUENCE</scope>
    <source>
        <strain evidence="2">NRRL 25174</strain>
    </source>
</reference>
<feature type="domain" description="Class II aldolase/adducin N-terminal" evidence="1">
    <location>
        <begin position="37"/>
        <end position="187"/>
    </location>
</feature>
<dbReference type="InterPro" id="IPR001303">
    <property type="entry name" value="Aldolase_II/adducin_N"/>
</dbReference>
<dbReference type="SUPFAM" id="SSF53639">
    <property type="entry name" value="AraD/HMP-PK domain-like"/>
    <property type="match status" value="1"/>
</dbReference>
<dbReference type="Pfam" id="PF00596">
    <property type="entry name" value="Aldolase_II"/>
    <property type="match status" value="1"/>
</dbReference>
<dbReference type="OrthoDB" id="3238794at2759"/>
<dbReference type="PANTHER" id="PTHR10672">
    <property type="entry name" value="ADDUCIN"/>
    <property type="match status" value="1"/>
</dbReference>
<comment type="caution">
    <text evidence="2">The sequence shown here is derived from an EMBL/GenBank/DDBJ whole genome shotgun (WGS) entry which is preliminary data.</text>
</comment>
<gene>
    <name evidence="2" type="ORF">FBEOM_12306</name>
</gene>
<accession>A0A9P5A801</accession>
<dbReference type="AlphaFoldDB" id="A0A9P5A801"/>
<evidence type="ECO:0000313" key="3">
    <source>
        <dbReference type="Proteomes" id="UP000730481"/>
    </source>
</evidence>
<dbReference type="GO" id="GO:0005856">
    <property type="term" value="C:cytoskeleton"/>
    <property type="evidence" value="ECO:0007669"/>
    <property type="project" value="TreeGrafter"/>
</dbReference>
<name>A0A9P5A801_9HYPO</name>
<dbReference type="PANTHER" id="PTHR10672:SF41">
    <property type="entry name" value="CLASS II ALDOLASE_ADDUCIN DOMAIN PROTEIN (AFU_ORTHOLOGUE AFUA_3G01330)"/>
    <property type="match status" value="1"/>
</dbReference>
<proteinExistence type="predicted"/>
<dbReference type="GO" id="GO:0051015">
    <property type="term" value="F:actin filament binding"/>
    <property type="evidence" value="ECO:0007669"/>
    <property type="project" value="TreeGrafter"/>
</dbReference>
<dbReference type="EMBL" id="PVQB02000771">
    <property type="protein sequence ID" value="KAF4333872.1"/>
    <property type="molecule type" value="Genomic_DNA"/>
</dbReference>
<evidence type="ECO:0000259" key="1">
    <source>
        <dbReference type="SMART" id="SM01007"/>
    </source>
</evidence>
<dbReference type="InterPro" id="IPR036409">
    <property type="entry name" value="Aldolase_II/adducin_N_sf"/>
</dbReference>
<organism evidence="2 3">
    <name type="scientific">Fusarium beomiforme</name>
    <dbReference type="NCBI Taxonomy" id="44412"/>
    <lineage>
        <taxon>Eukaryota</taxon>
        <taxon>Fungi</taxon>
        <taxon>Dikarya</taxon>
        <taxon>Ascomycota</taxon>
        <taxon>Pezizomycotina</taxon>
        <taxon>Sordariomycetes</taxon>
        <taxon>Hypocreomycetidae</taxon>
        <taxon>Hypocreales</taxon>
        <taxon>Nectriaceae</taxon>
        <taxon>Fusarium</taxon>
        <taxon>Fusarium burgessii species complex</taxon>
    </lineage>
</organism>